<accession>A0A1F5F6C4</accession>
<feature type="transmembrane region" description="Helical" evidence="2">
    <location>
        <begin position="37"/>
        <end position="58"/>
    </location>
</feature>
<dbReference type="EMBL" id="MFAK01000013">
    <property type="protein sequence ID" value="OGD75197.1"/>
    <property type="molecule type" value="Genomic_DNA"/>
</dbReference>
<keyword evidence="2" id="KW-1133">Transmembrane helix</keyword>
<comment type="caution">
    <text evidence="3">The sequence shown here is derived from an EMBL/GenBank/DDBJ whole genome shotgun (WGS) entry which is preliminary data.</text>
</comment>
<protein>
    <submittedName>
        <fullName evidence="3">Uncharacterized protein</fullName>
    </submittedName>
</protein>
<dbReference type="Proteomes" id="UP000176191">
    <property type="component" value="Unassembled WGS sequence"/>
</dbReference>
<evidence type="ECO:0000256" key="1">
    <source>
        <dbReference type="SAM" id="MobiDB-lite"/>
    </source>
</evidence>
<feature type="region of interest" description="Disordered" evidence="1">
    <location>
        <begin position="1"/>
        <end position="30"/>
    </location>
</feature>
<evidence type="ECO:0000256" key="2">
    <source>
        <dbReference type="SAM" id="Phobius"/>
    </source>
</evidence>
<evidence type="ECO:0000313" key="4">
    <source>
        <dbReference type="Proteomes" id="UP000176191"/>
    </source>
</evidence>
<feature type="compositionally biased region" description="Polar residues" evidence="1">
    <location>
        <begin position="1"/>
        <end position="15"/>
    </location>
</feature>
<proteinExistence type="predicted"/>
<sequence>MEINSHQLAPSPNLESSLPPQPAPVPDSPLPAPSRSLSPWLLLPIFLIFLGISGYLFWQNRTLQSQLTASPSPTASAIAMAPTDPTADWQTYINNEHKVSFKYPSSWDLKIENAGDNDNGQTSNTVLFLTHEKAKISMTFNLVGIGGLGMDLEGEPFELDGIKLYKYHRTYSNGNQGIGITDQLKNTLGVFKVNGITYSFALSYPSNENGSAYEIIFDQILSTFKFTQTQNLDSNITKKIGYIKSIKPNYDNYALDIDYVEWINDNNAPNGYRINNPITTTEKLYTDVPGAEPKVTLQTYTLETDGQVKNESVTFSQFLDDFQKKPEKWTNTLFWIESTNGTVTSITEQYQP</sequence>
<keyword evidence="2" id="KW-0472">Membrane</keyword>
<evidence type="ECO:0000313" key="3">
    <source>
        <dbReference type="EMBL" id="OGD75197.1"/>
    </source>
</evidence>
<keyword evidence="2" id="KW-0812">Transmembrane</keyword>
<organism evidence="3 4">
    <name type="scientific">Candidatus Collierbacteria bacterium RIFOXYA2_FULL_46_10</name>
    <dbReference type="NCBI Taxonomy" id="1817726"/>
    <lineage>
        <taxon>Bacteria</taxon>
        <taxon>Candidatus Collieribacteriota</taxon>
    </lineage>
</organism>
<name>A0A1F5F6C4_9BACT</name>
<dbReference type="AlphaFoldDB" id="A0A1F5F6C4"/>
<reference evidence="3 4" key="1">
    <citation type="journal article" date="2016" name="Nat. Commun.">
        <title>Thousands of microbial genomes shed light on interconnected biogeochemical processes in an aquifer system.</title>
        <authorList>
            <person name="Anantharaman K."/>
            <person name="Brown C.T."/>
            <person name="Hug L.A."/>
            <person name="Sharon I."/>
            <person name="Castelle C.J."/>
            <person name="Probst A.J."/>
            <person name="Thomas B.C."/>
            <person name="Singh A."/>
            <person name="Wilkins M.J."/>
            <person name="Karaoz U."/>
            <person name="Brodie E.L."/>
            <person name="Williams K.H."/>
            <person name="Hubbard S.S."/>
            <person name="Banfield J.F."/>
        </authorList>
    </citation>
    <scope>NUCLEOTIDE SEQUENCE [LARGE SCALE GENOMIC DNA]</scope>
</reference>
<gene>
    <name evidence="3" type="ORF">A2228_02935</name>
</gene>
<feature type="compositionally biased region" description="Pro residues" evidence="1">
    <location>
        <begin position="19"/>
        <end position="30"/>
    </location>
</feature>